<dbReference type="WBParaSite" id="nRc.2.0.1.t18305-RA">
    <property type="protein sequence ID" value="nRc.2.0.1.t18305-RA"/>
    <property type="gene ID" value="nRc.2.0.1.g18305"/>
</dbReference>
<keyword evidence="1" id="KW-1185">Reference proteome</keyword>
<protein>
    <submittedName>
        <fullName evidence="2">Uncharacterized protein</fullName>
    </submittedName>
</protein>
<accession>A0A915IVS6</accession>
<reference evidence="2" key="1">
    <citation type="submission" date="2022-11" db="UniProtKB">
        <authorList>
            <consortium name="WormBaseParasite"/>
        </authorList>
    </citation>
    <scope>IDENTIFICATION</scope>
</reference>
<organism evidence="1 2">
    <name type="scientific">Romanomermis culicivorax</name>
    <name type="common">Nematode worm</name>
    <dbReference type="NCBI Taxonomy" id="13658"/>
    <lineage>
        <taxon>Eukaryota</taxon>
        <taxon>Metazoa</taxon>
        <taxon>Ecdysozoa</taxon>
        <taxon>Nematoda</taxon>
        <taxon>Enoplea</taxon>
        <taxon>Dorylaimia</taxon>
        <taxon>Mermithida</taxon>
        <taxon>Mermithoidea</taxon>
        <taxon>Mermithidae</taxon>
        <taxon>Romanomermis</taxon>
    </lineage>
</organism>
<dbReference type="Proteomes" id="UP000887565">
    <property type="component" value="Unplaced"/>
</dbReference>
<evidence type="ECO:0000313" key="1">
    <source>
        <dbReference type="Proteomes" id="UP000887565"/>
    </source>
</evidence>
<name>A0A915IVS6_ROMCU</name>
<sequence length="255" mass="28548">MIRDHGKDSNVPNRVDNEKIHHAYLLHIKSMANLRHFFLFYVLLYRKIGDAQVIIAKHDNCRHDLYKNDDPLKNSNSISTSQDEIFENFDSKSLVEKWCHLRALSGESLSKCTNSLAILCGDGNQTTKSLNESCPFLMRAKRQTDGKTEKASKEDLAKLKQGFAKLATDFFANLLKNSGKPGSQMGDVPMMSDTPKYSGAVSNNELQQNNPDNYLSGDMDVSKNQANHFFDILQQGAVALFSNAINKWASSPADI</sequence>
<evidence type="ECO:0000313" key="2">
    <source>
        <dbReference type="WBParaSite" id="nRc.2.0.1.t18305-RA"/>
    </source>
</evidence>
<proteinExistence type="predicted"/>
<dbReference type="AlphaFoldDB" id="A0A915IVS6"/>